<evidence type="ECO:0000256" key="1">
    <source>
        <dbReference type="ARBA" id="ARBA00004429"/>
    </source>
</evidence>
<keyword evidence="7 9" id="KW-0472">Membrane</keyword>
<feature type="domain" description="Tripartite ATP-independent periplasmic transporters DctQ component" evidence="10">
    <location>
        <begin position="27"/>
        <end position="154"/>
    </location>
</feature>
<dbReference type="Proteomes" id="UP000245911">
    <property type="component" value="Unassembled WGS sequence"/>
</dbReference>
<sequence length="170" mass="17969">MVDRLQRLLSRLAQIMAWLAGLGLVSMVAIVVLDVLARHLAPGFSIHGAIELVALLMVVVGFFGLPAAFDRRTHLNVEVATAAAPASLRRGLDVFWSLVGAGGVLFLCWMALDTGIYLQRTGQVTEILHIKPLVTYGIAAFGLGVALLAALNGALGIAQGRVSVENSTEL</sequence>
<evidence type="ECO:0000313" key="12">
    <source>
        <dbReference type="Proteomes" id="UP000245911"/>
    </source>
</evidence>
<evidence type="ECO:0000256" key="3">
    <source>
        <dbReference type="ARBA" id="ARBA00022475"/>
    </source>
</evidence>
<feature type="transmembrane region" description="Helical" evidence="9">
    <location>
        <begin position="94"/>
        <end position="112"/>
    </location>
</feature>
<dbReference type="PANTHER" id="PTHR35011">
    <property type="entry name" value="2,3-DIKETO-L-GULONATE TRAP TRANSPORTER SMALL PERMEASE PROTEIN YIAM"/>
    <property type="match status" value="1"/>
</dbReference>
<evidence type="ECO:0000256" key="7">
    <source>
        <dbReference type="ARBA" id="ARBA00023136"/>
    </source>
</evidence>
<dbReference type="PANTHER" id="PTHR35011:SF10">
    <property type="entry name" value="TRAP TRANSPORTER SMALL PERMEASE PROTEIN"/>
    <property type="match status" value="1"/>
</dbReference>
<dbReference type="GO" id="GO:0005886">
    <property type="term" value="C:plasma membrane"/>
    <property type="evidence" value="ECO:0007669"/>
    <property type="project" value="UniProtKB-SubCell"/>
</dbReference>
<evidence type="ECO:0000259" key="10">
    <source>
        <dbReference type="Pfam" id="PF04290"/>
    </source>
</evidence>
<feature type="transmembrane region" description="Helical" evidence="9">
    <location>
        <begin position="49"/>
        <end position="69"/>
    </location>
</feature>
<comment type="subcellular location">
    <subcellularLocation>
        <location evidence="1 9">Cell inner membrane</location>
        <topology evidence="1 9">Multi-pass membrane protein</topology>
    </subcellularLocation>
</comment>
<evidence type="ECO:0000256" key="5">
    <source>
        <dbReference type="ARBA" id="ARBA00022692"/>
    </source>
</evidence>
<evidence type="ECO:0000256" key="2">
    <source>
        <dbReference type="ARBA" id="ARBA00022448"/>
    </source>
</evidence>
<gene>
    <name evidence="11" type="ORF">DDE20_17400</name>
</gene>
<dbReference type="AlphaFoldDB" id="A0A2T8HPN9"/>
<reference evidence="11 12" key="1">
    <citation type="submission" date="2018-04" db="EMBL/GenBank/DDBJ databases">
        <title>Pararhodobacter oceanense sp. nov., isolated from marine intertidal sediment.</title>
        <authorList>
            <person name="Wang X.-L."/>
            <person name="Du Z.-J."/>
        </authorList>
    </citation>
    <scope>NUCLEOTIDE SEQUENCE [LARGE SCALE GENOMIC DNA]</scope>
    <source>
        <strain evidence="11 12">AM505</strain>
    </source>
</reference>
<organism evidence="11 12">
    <name type="scientific">Pararhodobacter oceanensis</name>
    <dbReference type="NCBI Taxonomy" id="2172121"/>
    <lineage>
        <taxon>Bacteria</taxon>
        <taxon>Pseudomonadati</taxon>
        <taxon>Pseudomonadota</taxon>
        <taxon>Alphaproteobacteria</taxon>
        <taxon>Rhodobacterales</taxon>
        <taxon>Paracoccaceae</taxon>
        <taxon>Pararhodobacter</taxon>
    </lineage>
</organism>
<evidence type="ECO:0000256" key="8">
    <source>
        <dbReference type="ARBA" id="ARBA00038436"/>
    </source>
</evidence>
<evidence type="ECO:0000256" key="4">
    <source>
        <dbReference type="ARBA" id="ARBA00022519"/>
    </source>
</evidence>
<keyword evidence="5 9" id="KW-0812">Transmembrane</keyword>
<feature type="transmembrane region" description="Helical" evidence="9">
    <location>
        <begin position="15"/>
        <end position="37"/>
    </location>
</feature>
<keyword evidence="2 9" id="KW-0813">Transport</keyword>
<comment type="function">
    <text evidence="9">Part of the tripartite ATP-independent periplasmic (TRAP) transport system.</text>
</comment>
<proteinExistence type="inferred from homology"/>
<dbReference type="InterPro" id="IPR055348">
    <property type="entry name" value="DctQ"/>
</dbReference>
<dbReference type="Pfam" id="PF04290">
    <property type="entry name" value="DctQ"/>
    <property type="match status" value="1"/>
</dbReference>
<dbReference type="GO" id="GO:0015740">
    <property type="term" value="P:C4-dicarboxylate transport"/>
    <property type="evidence" value="ECO:0007669"/>
    <property type="project" value="TreeGrafter"/>
</dbReference>
<keyword evidence="6 9" id="KW-1133">Transmembrane helix</keyword>
<comment type="similarity">
    <text evidence="8 9">Belongs to the TRAP transporter small permease family.</text>
</comment>
<dbReference type="InterPro" id="IPR007387">
    <property type="entry name" value="TRAP_DctQ"/>
</dbReference>
<name>A0A2T8HPN9_9RHOB</name>
<dbReference type="GO" id="GO:0022857">
    <property type="term" value="F:transmembrane transporter activity"/>
    <property type="evidence" value="ECO:0007669"/>
    <property type="project" value="UniProtKB-UniRule"/>
</dbReference>
<keyword evidence="3" id="KW-1003">Cell membrane</keyword>
<keyword evidence="4 9" id="KW-0997">Cell inner membrane</keyword>
<dbReference type="OrthoDB" id="4964541at2"/>
<comment type="caution">
    <text evidence="11">The sequence shown here is derived from an EMBL/GenBank/DDBJ whole genome shotgun (WGS) entry which is preliminary data.</text>
</comment>
<keyword evidence="12" id="KW-1185">Reference proteome</keyword>
<accession>A0A2T8HPN9</accession>
<dbReference type="EMBL" id="QDKM01000013">
    <property type="protein sequence ID" value="PVH27404.1"/>
    <property type="molecule type" value="Genomic_DNA"/>
</dbReference>
<dbReference type="RefSeq" id="WP_116559807.1">
    <property type="nucleotide sequence ID" value="NZ_QDKM01000013.1"/>
</dbReference>
<evidence type="ECO:0000256" key="9">
    <source>
        <dbReference type="RuleBase" id="RU369079"/>
    </source>
</evidence>
<evidence type="ECO:0000313" key="11">
    <source>
        <dbReference type="EMBL" id="PVH27404.1"/>
    </source>
</evidence>
<evidence type="ECO:0000256" key="6">
    <source>
        <dbReference type="ARBA" id="ARBA00022989"/>
    </source>
</evidence>
<feature type="transmembrane region" description="Helical" evidence="9">
    <location>
        <begin position="133"/>
        <end position="158"/>
    </location>
</feature>
<comment type="subunit">
    <text evidence="9">The complex comprises the extracytoplasmic solute receptor protein and the two transmembrane proteins.</text>
</comment>
<protein>
    <recommendedName>
        <fullName evidence="9">TRAP transporter small permease protein</fullName>
    </recommendedName>
</protein>